<organism evidence="8 9">
    <name type="scientific">Linnemannia gamsii</name>
    <dbReference type="NCBI Taxonomy" id="64522"/>
    <lineage>
        <taxon>Eukaryota</taxon>
        <taxon>Fungi</taxon>
        <taxon>Fungi incertae sedis</taxon>
        <taxon>Mucoromycota</taxon>
        <taxon>Mortierellomycotina</taxon>
        <taxon>Mortierellomycetes</taxon>
        <taxon>Mortierellales</taxon>
        <taxon>Mortierellaceae</taxon>
        <taxon>Linnemannia</taxon>
    </lineage>
</organism>
<evidence type="ECO:0000313" key="9">
    <source>
        <dbReference type="Proteomes" id="UP000823405"/>
    </source>
</evidence>
<reference evidence="8" key="1">
    <citation type="journal article" date="2020" name="Fungal Divers.">
        <title>Resolving the Mortierellaceae phylogeny through synthesis of multi-gene phylogenetics and phylogenomics.</title>
        <authorList>
            <person name="Vandepol N."/>
            <person name="Liber J."/>
            <person name="Desiro A."/>
            <person name="Na H."/>
            <person name="Kennedy M."/>
            <person name="Barry K."/>
            <person name="Grigoriev I.V."/>
            <person name="Miller A.N."/>
            <person name="O'Donnell K."/>
            <person name="Stajich J.E."/>
            <person name="Bonito G."/>
        </authorList>
    </citation>
    <scope>NUCLEOTIDE SEQUENCE</scope>
    <source>
        <strain evidence="8">NVP60</strain>
    </source>
</reference>
<evidence type="ECO:0000256" key="1">
    <source>
        <dbReference type="ARBA" id="ARBA00001917"/>
    </source>
</evidence>
<dbReference type="Gene3D" id="3.20.20.70">
    <property type="entry name" value="Aldolase class I"/>
    <property type="match status" value="1"/>
</dbReference>
<evidence type="ECO:0000256" key="5">
    <source>
        <dbReference type="ARBA" id="ARBA00023002"/>
    </source>
</evidence>
<evidence type="ECO:0000313" key="8">
    <source>
        <dbReference type="EMBL" id="KAG0320726.1"/>
    </source>
</evidence>
<evidence type="ECO:0000256" key="3">
    <source>
        <dbReference type="ARBA" id="ARBA00022643"/>
    </source>
</evidence>
<dbReference type="InterPro" id="IPR001155">
    <property type="entry name" value="OxRdtase_FMN_N"/>
</dbReference>
<feature type="compositionally biased region" description="Low complexity" evidence="6">
    <location>
        <begin position="1059"/>
        <end position="1073"/>
    </location>
</feature>
<dbReference type="GO" id="GO:0003959">
    <property type="term" value="F:NADPH dehydrogenase activity"/>
    <property type="evidence" value="ECO:0007669"/>
    <property type="project" value="InterPro"/>
</dbReference>
<feature type="region of interest" description="Disordered" evidence="6">
    <location>
        <begin position="508"/>
        <end position="595"/>
    </location>
</feature>
<keyword evidence="2" id="KW-0285">Flavoprotein</keyword>
<name>A0A9P6UTY8_9FUNG</name>
<dbReference type="InterPro" id="IPR013785">
    <property type="entry name" value="Aldolase_TIM"/>
</dbReference>
<dbReference type="PANTHER" id="PTHR43303">
    <property type="entry name" value="NADPH DEHYDROGENASE C23G7.10C-RELATED"/>
    <property type="match status" value="1"/>
</dbReference>
<dbReference type="OrthoDB" id="72788at2759"/>
<feature type="compositionally biased region" description="Low complexity" evidence="6">
    <location>
        <begin position="526"/>
        <end position="539"/>
    </location>
</feature>
<feature type="compositionally biased region" description="Low complexity" evidence="6">
    <location>
        <begin position="453"/>
        <end position="468"/>
    </location>
</feature>
<evidence type="ECO:0000256" key="2">
    <source>
        <dbReference type="ARBA" id="ARBA00022630"/>
    </source>
</evidence>
<evidence type="ECO:0000259" key="7">
    <source>
        <dbReference type="Pfam" id="PF00724"/>
    </source>
</evidence>
<evidence type="ECO:0000256" key="4">
    <source>
        <dbReference type="ARBA" id="ARBA00022857"/>
    </source>
</evidence>
<keyword evidence="4" id="KW-0521">NADP</keyword>
<proteinExistence type="predicted"/>
<feature type="compositionally biased region" description="Gly residues" evidence="6">
    <location>
        <begin position="972"/>
        <end position="983"/>
    </location>
</feature>
<keyword evidence="5" id="KW-0560">Oxidoreductase</keyword>
<protein>
    <recommendedName>
        <fullName evidence="7">NADH:flavin oxidoreductase/NADH oxidase N-terminal domain-containing protein</fullName>
    </recommendedName>
</protein>
<dbReference type="SUPFAM" id="SSF51395">
    <property type="entry name" value="FMN-linked oxidoreductases"/>
    <property type="match status" value="1"/>
</dbReference>
<dbReference type="GO" id="GO:0050661">
    <property type="term" value="F:NADP binding"/>
    <property type="evidence" value="ECO:0007669"/>
    <property type="project" value="InterPro"/>
</dbReference>
<keyword evidence="9" id="KW-1185">Reference proteome</keyword>
<feature type="region of interest" description="Disordered" evidence="6">
    <location>
        <begin position="952"/>
        <end position="1119"/>
    </location>
</feature>
<comment type="cofactor">
    <cofactor evidence="1">
        <name>FMN</name>
        <dbReference type="ChEBI" id="CHEBI:58210"/>
    </cofactor>
</comment>
<feature type="domain" description="NADH:flavin oxidoreductase/NADH oxidase N-terminal" evidence="7">
    <location>
        <begin position="49"/>
        <end position="392"/>
    </location>
</feature>
<keyword evidence="3" id="KW-0288">FMN</keyword>
<feature type="region of interest" description="Disordered" evidence="6">
    <location>
        <begin position="413"/>
        <end position="468"/>
    </location>
</feature>
<gene>
    <name evidence="8" type="ORF">BGZ97_013004</name>
</gene>
<feature type="compositionally biased region" description="Basic and acidic residues" evidence="6">
    <location>
        <begin position="1074"/>
        <end position="1099"/>
    </location>
</feature>
<feature type="compositionally biased region" description="Low complexity" evidence="6">
    <location>
        <begin position="546"/>
        <end position="559"/>
    </location>
</feature>
<dbReference type="AlphaFoldDB" id="A0A9P6UTY8"/>
<feature type="compositionally biased region" description="Low complexity" evidence="6">
    <location>
        <begin position="1104"/>
        <end position="1116"/>
    </location>
</feature>
<evidence type="ECO:0000256" key="6">
    <source>
        <dbReference type="SAM" id="MobiDB-lite"/>
    </source>
</evidence>
<feature type="region of interest" description="Disordered" evidence="6">
    <location>
        <begin position="830"/>
        <end position="864"/>
    </location>
</feature>
<dbReference type="Proteomes" id="UP000823405">
    <property type="component" value="Unassembled WGS sequence"/>
</dbReference>
<accession>A0A9P6UTY8</accession>
<dbReference type="Pfam" id="PF00724">
    <property type="entry name" value="Oxidored_FMN"/>
    <property type="match status" value="1"/>
</dbReference>
<comment type="caution">
    <text evidence="8">The sequence shown here is derived from an EMBL/GenBank/DDBJ whole genome shotgun (WGS) entry which is preliminary data.</text>
</comment>
<dbReference type="EMBL" id="JAAAIN010000092">
    <property type="protein sequence ID" value="KAG0320726.1"/>
    <property type="molecule type" value="Genomic_DNA"/>
</dbReference>
<dbReference type="PANTHER" id="PTHR43303:SF4">
    <property type="entry name" value="NADPH DEHYDROGENASE C23G7.10C-RELATED"/>
    <property type="match status" value="1"/>
</dbReference>
<dbReference type="CDD" id="cd02932">
    <property type="entry name" value="OYE_YqiM_FMN"/>
    <property type="match status" value="1"/>
</dbReference>
<dbReference type="GO" id="GO:0010181">
    <property type="term" value="F:FMN binding"/>
    <property type="evidence" value="ECO:0007669"/>
    <property type="project" value="InterPro"/>
</dbReference>
<feature type="compositionally biased region" description="Low complexity" evidence="6">
    <location>
        <begin position="894"/>
        <end position="923"/>
    </location>
</feature>
<dbReference type="InterPro" id="IPR044152">
    <property type="entry name" value="YqjM-like"/>
</dbReference>
<feature type="region of interest" description="Disordered" evidence="6">
    <location>
        <begin position="888"/>
        <end position="938"/>
    </location>
</feature>
<sequence>MSSSQASFTKEPAIVYPQEQFHISQPTSPGTYLGPIDVSLPGADKPPLLFQPFKVKDLSLANRVIVAPMCMYSSQDGFMNAFHVAHLGSFAIHGAGLILTEASAVQPRGRISPQDAGIWSDDHIHKMKEIAEMVHAQGSKIGVQLAHAGRKASSQAPYSQPPPSEYWPDDVVSASGGEAFKWSDLYVAPRELSVEEIKETVRAFGEAAVRAAKAGMDTVEIHGAHGYLLHNFLSPVSNHRTDAYGGSLENRARFLLEVIKEVRSHFPSEKPIFLRVSATDWVEKVIDGPSWEIEQTVQVAKWAKDAGVDVIHVSSGGNVAQQQITAYPGYQVPFAERVKKEVPGLHVVAVGILTGGKQAEQVLKQEQADLIAVARGFLREPSFVLSAARELNVKAKLSQQYERGRRDNECTMETAENHSARPQASLPAKLRWRPYSNGAAKSAKRQRKDDSSPQDNNNSSSQQPQNQAALGLQAKALAHRVREKSFRSAKAHSPPVGVQLQWEEAETMESMSHGGHPHNQHPPPYHYQQQQRQLQQQQQGRKRNTSESNSDTDSDSYSTPRRNGVSSLPSPPPSKSPTTPMRSQPGGDLDLSHYKARLPGLTGDDFLEHGLPLPSIEANTVYQVALNELLENHRKNMLAEKAPALAITSAANPSNTLADSASQQQRQLSSSELLGISTIEELLVSCGYSEPIGNYSGDAGIRIPVSPVSTDQSLHSSPLSGIIDLQDTTSSKISKTPLDISSASFDLLMAQTPVLLSEGDSKQILLQQQQQPFATDYSQSEIDWSTPLPFVHVATTHDDPLINGNDSSFSFGWPSLFPKMAVSTNSIAREGNTSSAAPRVDQTDPTSPPLSPPISGASTENSPMTHLGLTQEELDPDWLTFLEENSPLFPTATESSSGESPELSLPSTFATAATDTPTPTSSTGQKPESVTPPVREKGAWNWAEDFLKQGAMAPTGHRSFPTAGSFGSFSSRGGGSAAGGSGGMIRTLRGSSGIGGGSGGARHQQRSGYHTQAAGRSGIISKGGINAASVDEPVGGQKGKKESQATVRIPSKSTIENNKAAATTAKTSTTSSTSEKESPGKVEDGKSWKKNAAEEESMRGGKAKTGTDSSTTATATEGFGGLLAMFRGLWKGNGGDKNGS</sequence>